<evidence type="ECO:0000313" key="2">
    <source>
        <dbReference type="Proteomes" id="UP000001343"/>
    </source>
</evidence>
<dbReference type="AlphaFoldDB" id="A0AA87SYE5"/>
<dbReference type="Proteomes" id="UP000001343">
    <property type="component" value="Unassembled WGS sequence"/>
</dbReference>
<sequence>MRNRNPIWFYSFTVFSFSIQTSKFNSICETNRMKDFFPGFSVDRILSVRIFCRLNGKCKRYFII</sequence>
<reference evidence="1 2" key="1">
    <citation type="journal article" date="2014" name="Int. J. Syst. Evol. Microbiol.">
        <title>Leptospira mayottensis sp. nov., a pathogenic species of the genus Leptospira isolated from humans.</title>
        <authorList>
            <person name="Bourhy P."/>
            <person name="Collet L."/>
            <person name="Brisse S."/>
            <person name="Picardeau M."/>
        </authorList>
    </citation>
    <scope>NUCLEOTIDE SEQUENCE [LARGE SCALE GENOMIC DNA]</scope>
    <source>
        <strain evidence="1 2">200901122</strain>
    </source>
</reference>
<protein>
    <submittedName>
        <fullName evidence="1">Uncharacterized protein</fullName>
    </submittedName>
</protein>
<comment type="caution">
    <text evidence="1">The sequence shown here is derived from an EMBL/GenBank/DDBJ whole genome shotgun (WGS) entry which is preliminary data.</text>
</comment>
<accession>A0AA87SYE5</accession>
<gene>
    <name evidence="1" type="ORF">LEP1GSC125_0958</name>
</gene>
<proteinExistence type="predicted"/>
<organism evidence="1 2">
    <name type="scientific">Leptospira mayottensis 200901122</name>
    <dbReference type="NCBI Taxonomy" id="1193010"/>
    <lineage>
        <taxon>Bacteria</taxon>
        <taxon>Pseudomonadati</taxon>
        <taxon>Spirochaetota</taxon>
        <taxon>Spirochaetia</taxon>
        <taxon>Leptospirales</taxon>
        <taxon>Leptospiraceae</taxon>
        <taxon>Leptospira</taxon>
    </lineage>
</organism>
<dbReference type="EMBL" id="AKWM02000002">
    <property type="protein sequence ID" value="EKS02240.1"/>
    <property type="molecule type" value="Genomic_DNA"/>
</dbReference>
<name>A0AA87SYE5_9LEPT</name>
<evidence type="ECO:0000313" key="1">
    <source>
        <dbReference type="EMBL" id="EKS02240.1"/>
    </source>
</evidence>